<comment type="caution">
    <text evidence="2">The sequence shown here is derived from an EMBL/GenBank/DDBJ whole genome shotgun (WGS) entry which is preliminary data.</text>
</comment>
<dbReference type="Gene3D" id="1.10.472.10">
    <property type="entry name" value="Cyclin-like"/>
    <property type="match status" value="1"/>
</dbReference>
<sequence>MEGDKGQGNDRDNRSLNGFQLNLEVVLAASHAPSSAAATRSSQHHHEHLNVSVPMHRAVRIPQGHIMYRSEGLRDSRGCPPSGKQKKRQLEGSQPVLDVRDLLHCAVANCSHMCSYRPGSACHPTPGCSSACRGSEKGCRWPVLAEQQPCASEYRGMRPCLPLDEQAQPAKHAPTVRSRFARRRADKVPPDPTSTDHTAMDALDDHWAAALDVGPSGDAAALYSEFGISAEARRYNEPPQSQGIGPCNWRACDLNLTEMWQPSGPATAPEFGHSVVDILPDMLVAPQHGTAKVLYSSKSKGCDDYDTFQSGCHLQGHLPSRPSEGPRLHSDMCLLDSREAENRLWDDVNHLARDYFGNSDPILYCSEERLSEARQCPDPSSQQVPNDPRALAGKGVRATMSGTSCSSNCNLACTEILELTSSPPPSTAKRDVDQHAMMSMSQRWFASGPGEARIFAHNLEQRKRAWRRETHKEMQSANVYLAHAQLPGGTKYISVTREDVLYEIGVSVGFSGSAICLAQSYLLRLEIEVNKDDIKESDLVAISVCLFLASQVCDPMPITVLVEMLQRITERLVSKKEARNLQCEYLIQLDFRLGPYFQVGWNEAGSDDDMVLT</sequence>
<feature type="region of interest" description="Disordered" evidence="1">
    <location>
        <begin position="34"/>
        <end position="56"/>
    </location>
</feature>
<evidence type="ECO:0000256" key="1">
    <source>
        <dbReference type="SAM" id="MobiDB-lite"/>
    </source>
</evidence>
<dbReference type="AlphaFoldDB" id="A0A8S1J0P3"/>
<evidence type="ECO:0000313" key="3">
    <source>
        <dbReference type="Proteomes" id="UP000708148"/>
    </source>
</evidence>
<feature type="region of interest" description="Disordered" evidence="1">
    <location>
        <begin position="70"/>
        <end position="94"/>
    </location>
</feature>
<name>A0A8S1J0P3_9CHLO</name>
<protein>
    <submittedName>
        <fullName evidence="2">Uncharacterized protein</fullName>
    </submittedName>
</protein>
<dbReference type="EMBL" id="CAJHUC010001329">
    <property type="protein sequence ID" value="CAD7700734.1"/>
    <property type="molecule type" value="Genomic_DNA"/>
</dbReference>
<organism evidence="2 3">
    <name type="scientific">Ostreobium quekettii</name>
    <dbReference type="NCBI Taxonomy" id="121088"/>
    <lineage>
        <taxon>Eukaryota</taxon>
        <taxon>Viridiplantae</taxon>
        <taxon>Chlorophyta</taxon>
        <taxon>core chlorophytes</taxon>
        <taxon>Ulvophyceae</taxon>
        <taxon>TCBD clade</taxon>
        <taxon>Bryopsidales</taxon>
        <taxon>Ostreobineae</taxon>
        <taxon>Ostreobiaceae</taxon>
        <taxon>Ostreobium</taxon>
    </lineage>
</organism>
<gene>
    <name evidence="2" type="ORF">OSTQU699_LOCUS6093</name>
</gene>
<dbReference type="Proteomes" id="UP000708148">
    <property type="component" value="Unassembled WGS sequence"/>
</dbReference>
<accession>A0A8S1J0P3</accession>
<evidence type="ECO:0000313" key="2">
    <source>
        <dbReference type="EMBL" id="CAD7700734.1"/>
    </source>
</evidence>
<proteinExistence type="predicted"/>
<keyword evidence="3" id="KW-1185">Reference proteome</keyword>
<feature type="region of interest" description="Disordered" evidence="1">
    <location>
        <begin position="166"/>
        <end position="195"/>
    </location>
</feature>
<reference evidence="2" key="1">
    <citation type="submission" date="2020-12" db="EMBL/GenBank/DDBJ databases">
        <authorList>
            <person name="Iha C."/>
        </authorList>
    </citation>
    <scope>NUCLEOTIDE SEQUENCE</scope>
</reference>